<evidence type="ECO:0000313" key="4">
    <source>
        <dbReference type="Proteomes" id="UP001515480"/>
    </source>
</evidence>
<dbReference type="Proteomes" id="UP001515480">
    <property type="component" value="Unassembled WGS sequence"/>
</dbReference>
<keyword evidence="2" id="KW-0732">Signal</keyword>
<feature type="compositionally biased region" description="Basic and acidic residues" evidence="1">
    <location>
        <begin position="46"/>
        <end position="56"/>
    </location>
</feature>
<reference evidence="3 4" key="1">
    <citation type="journal article" date="2024" name="Science">
        <title>Giant polyketide synthase enzymes in the biosynthesis of giant marine polyether toxins.</title>
        <authorList>
            <person name="Fallon T.R."/>
            <person name="Shende V.V."/>
            <person name="Wierzbicki I.H."/>
            <person name="Pendleton A.L."/>
            <person name="Watervoot N.F."/>
            <person name="Auber R.P."/>
            <person name="Gonzalez D.J."/>
            <person name="Wisecaver J.H."/>
            <person name="Moore B.S."/>
        </authorList>
    </citation>
    <scope>NUCLEOTIDE SEQUENCE [LARGE SCALE GENOMIC DNA]</scope>
    <source>
        <strain evidence="3 4">12B1</strain>
    </source>
</reference>
<feature type="signal peptide" evidence="2">
    <location>
        <begin position="1"/>
        <end position="17"/>
    </location>
</feature>
<comment type="caution">
    <text evidence="3">The sequence shown here is derived from an EMBL/GenBank/DDBJ whole genome shotgun (WGS) entry which is preliminary data.</text>
</comment>
<feature type="region of interest" description="Disordered" evidence="1">
    <location>
        <begin position="20"/>
        <end position="56"/>
    </location>
</feature>
<evidence type="ECO:0008006" key="5">
    <source>
        <dbReference type="Google" id="ProtNLM"/>
    </source>
</evidence>
<dbReference type="AlphaFoldDB" id="A0AB34JGP1"/>
<name>A0AB34JGP1_PRYPA</name>
<proteinExistence type="predicted"/>
<sequence length="130" mass="13937">MRTATLLLAYALAGASAYLHPPAPSPRPSSPRSPAPLMQETPMQRAARERAEDAAKAAKLAELRTPVPEQGFLGARAPRPCQTSFDCDRPQVCCDLIFTSVCCSAGLMIPTTDPAAQPQAIPIPVERPWE</sequence>
<evidence type="ECO:0000256" key="1">
    <source>
        <dbReference type="SAM" id="MobiDB-lite"/>
    </source>
</evidence>
<protein>
    <recommendedName>
        <fullName evidence="5">WAP domain-containing protein</fullName>
    </recommendedName>
</protein>
<evidence type="ECO:0000256" key="2">
    <source>
        <dbReference type="SAM" id="SignalP"/>
    </source>
</evidence>
<evidence type="ECO:0000313" key="3">
    <source>
        <dbReference type="EMBL" id="KAL1519886.1"/>
    </source>
</evidence>
<accession>A0AB34JGP1</accession>
<gene>
    <name evidence="3" type="ORF">AB1Y20_023375</name>
</gene>
<feature type="compositionally biased region" description="Pro residues" evidence="1">
    <location>
        <begin position="21"/>
        <end position="34"/>
    </location>
</feature>
<keyword evidence="4" id="KW-1185">Reference proteome</keyword>
<feature type="chain" id="PRO_5044289444" description="WAP domain-containing protein" evidence="2">
    <location>
        <begin position="18"/>
        <end position="130"/>
    </location>
</feature>
<dbReference type="EMBL" id="JBGBPQ010000009">
    <property type="protein sequence ID" value="KAL1519886.1"/>
    <property type="molecule type" value="Genomic_DNA"/>
</dbReference>
<organism evidence="3 4">
    <name type="scientific">Prymnesium parvum</name>
    <name type="common">Toxic golden alga</name>
    <dbReference type="NCBI Taxonomy" id="97485"/>
    <lineage>
        <taxon>Eukaryota</taxon>
        <taxon>Haptista</taxon>
        <taxon>Haptophyta</taxon>
        <taxon>Prymnesiophyceae</taxon>
        <taxon>Prymnesiales</taxon>
        <taxon>Prymnesiaceae</taxon>
        <taxon>Prymnesium</taxon>
    </lineage>
</organism>